<keyword evidence="1" id="KW-1133">Transmembrane helix</keyword>
<feature type="transmembrane region" description="Helical" evidence="1">
    <location>
        <begin position="24"/>
        <end position="42"/>
    </location>
</feature>
<comment type="caution">
    <text evidence="2">The sequence shown here is derived from an EMBL/GenBank/DDBJ whole genome shotgun (WGS) entry which is preliminary data.</text>
</comment>
<reference evidence="2" key="2">
    <citation type="submission" date="2021-09" db="EMBL/GenBank/DDBJ databases">
        <authorList>
            <person name="Gilroy R."/>
        </authorList>
    </citation>
    <scope>NUCLEOTIDE SEQUENCE</scope>
    <source>
        <strain evidence="2">ChiHjej11B10-15683</strain>
    </source>
</reference>
<keyword evidence="1" id="KW-0812">Transmembrane</keyword>
<feature type="transmembrane region" description="Helical" evidence="1">
    <location>
        <begin position="49"/>
        <end position="66"/>
    </location>
</feature>
<protein>
    <submittedName>
        <fullName evidence="2">Uncharacterized protein</fullName>
    </submittedName>
</protein>
<gene>
    <name evidence="2" type="ORF">K8W15_12880</name>
</gene>
<dbReference type="AlphaFoldDB" id="A0A921L2M6"/>
<dbReference type="EMBL" id="DYVQ01000105">
    <property type="protein sequence ID" value="HJF75050.1"/>
    <property type="molecule type" value="Genomic_DNA"/>
</dbReference>
<sequence length="95" mass="11263">MNPEKIGYQIGRAVVRFEHWNAPIWLKIIAALGTLILGYWVLSHVPIELFFIITILILAYYLPYLFESSEAYHLRKLREDVASFRDELRRKNIDN</sequence>
<name>A0A921L2M6_9PAST</name>
<evidence type="ECO:0000256" key="1">
    <source>
        <dbReference type="SAM" id="Phobius"/>
    </source>
</evidence>
<dbReference type="Proteomes" id="UP000749334">
    <property type="component" value="Unassembled WGS sequence"/>
</dbReference>
<evidence type="ECO:0000313" key="3">
    <source>
        <dbReference type="Proteomes" id="UP000749334"/>
    </source>
</evidence>
<proteinExistence type="predicted"/>
<reference evidence="2" key="1">
    <citation type="journal article" date="2021" name="PeerJ">
        <title>Extensive microbial diversity within the chicken gut microbiome revealed by metagenomics and culture.</title>
        <authorList>
            <person name="Gilroy R."/>
            <person name="Ravi A."/>
            <person name="Getino M."/>
            <person name="Pursley I."/>
            <person name="Horton D.L."/>
            <person name="Alikhan N.F."/>
            <person name="Baker D."/>
            <person name="Gharbi K."/>
            <person name="Hall N."/>
            <person name="Watson M."/>
            <person name="Adriaenssens E.M."/>
            <person name="Foster-Nyarko E."/>
            <person name="Jarju S."/>
            <person name="Secka A."/>
            <person name="Antonio M."/>
            <person name="Oren A."/>
            <person name="Chaudhuri R.R."/>
            <person name="La Ragione R."/>
            <person name="Hildebrand F."/>
            <person name="Pallen M.J."/>
        </authorList>
    </citation>
    <scope>NUCLEOTIDE SEQUENCE</scope>
    <source>
        <strain evidence="2">ChiHjej11B10-15683</strain>
    </source>
</reference>
<evidence type="ECO:0000313" key="2">
    <source>
        <dbReference type="EMBL" id="HJF75050.1"/>
    </source>
</evidence>
<organism evidence="2 3">
    <name type="scientific">Gallibacterium anatis</name>
    <dbReference type="NCBI Taxonomy" id="750"/>
    <lineage>
        <taxon>Bacteria</taxon>
        <taxon>Pseudomonadati</taxon>
        <taxon>Pseudomonadota</taxon>
        <taxon>Gammaproteobacteria</taxon>
        <taxon>Pasteurellales</taxon>
        <taxon>Pasteurellaceae</taxon>
        <taxon>Gallibacterium</taxon>
    </lineage>
</organism>
<accession>A0A921L2M6</accession>
<keyword evidence="1" id="KW-0472">Membrane</keyword>